<evidence type="ECO:0000313" key="2">
    <source>
        <dbReference type="EMBL" id="TPP62996.1"/>
    </source>
</evidence>
<evidence type="ECO:0000313" key="3">
    <source>
        <dbReference type="Proteomes" id="UP000316759"/>
    </source>
</evidence>
<proteinExistence type="predicted"/>
<dbReference type="Proteomes" id="UP000316759">
    <property type="component" value="Unassembled WGS sequence"/>
</dbReference>
<name>A0A504YS28_FASGI</name>
<sequence>MIFQQELNAPNFFSQPVMSAGTLYGAKTTPMTREERILRRRQEKRRRQIQEIKAGCKRFMAMLSSHIGLSGLVIVYTIIGALLFGNIEQGYEKNIKYQARIYRENSTLSIIRYIFQTFREAVGETQLDCNQTADLIHVILWYVEKAQNELQPASYVSDSQMTTTLNETYYNNSAVDMWPNQTYDSAENITTTTPLPLTTTTSLKMIDVNHQIWAENLQRDINDKLIDFIHKIAQFLEDEGWNGNDSLEDLKWSYAGAILYAITVITTIGELISTFTCVVIICLVQ</sequence>
<keyword evidence="1" id="KW-1133">Transmembrane helix</keyword>
<evidence type="ECO:0000256" key="1">
    <source>
        <dbReference type="SAM" id="Phobius"/>
    </source>
</evidence>
<dbReference type="EMBL" id="SUNJ01006208">
    <property type="protein sequence ID" value="TPP62996.1"/>
    <property type="molecule type" value="Genomic_DNA"/>
</dbReference>
<keyword evidence="1" id="KW-0472">Membrane</keyword>
<gene>
    <name evidence="2" type="ORF">FGIG_04596</name>
</gene>
<dbReference type="Gene3D" id="1.10.287.70">
    <property type="match status" value="1"/>
</dbReference>
<feature type="transmembrane region" description="Helical" evidence="1">
    <location>
        <begin position="257"/>
        <end position="284"/>
    </location>
</feature>
<organism evidence="2 3">
    <name type="scientific">Fasciola gigantica</name>
    <name type="common">Giant liver fluke</name>
    <dbReference type="NCBI Taxonomy" id="46835"/>
    <lineage>
        <taxon>Eukaryota</taxon>
        <taxon>Metazoa</taxon>
        <taxon>Spiralia</taxon>
        <taxon>Lophotrochozoa</taxon>
        <taxon>Platyhelminthes</taxon>
        <taxon>Trematoda</taxon>
        <taxon>Digenea</taxon>
        <taxon>Plagiorchiida</taxon>
        <taxon>Echinostomata</taxon>
        <taxon>Echinostomatoidea</taxon>
        <taxon>Fasciolidae</taxon>
        <taxon>Fasciola</taxon>
    </lineage>
</organism>
<accession>A0A504YS28</accession>
<dbReference type="AlphaFoldDB" id="A0A504YS28"/>
<feature type="transmembrane region" description="Helical" evidence="1">
    <location>
        <begin position="67"/>
        <end position="87"/>
    </location>
</feature>
<comment type="caution">
    <text evidence="2">The sequence shown here is derived from an EMBL/GenBank/DDBJ whole genome shotgun (WGS) entry which is preliminary data.</text>
</comment>
<protein>
    <submittedName>
        <fullName evidence="2">Uncharacterized protein</fullName>
    </submittedName>
</protein>
<dbReference type="SUPFAM" id="SSF81324">
    <property type="entry name" value="Voltage-gated potassium channels"/>
    <property type="match status" value="1"/>
</dbReference>
<keyword evidence="3" id="KW-1185">Reference proteome</keyword>
<dbReference type="OrthoDB" id="297496at2759"/>
<keyword evidence="1" id="KW-0812">Transmembrane</keyword>
<reference evidence="2 3" key="1">
    <citation type="submission" date="2019-04" db="EMBL/GenBank/DDBJ databases">
        <title>Annotation for the trematode Fasciola gigantica.</title>
        <authorList>
            <person name="Choi Y.-J."/>
        </authorList>
    </citation>
    <scope>NUCLEOTIDE SEQUENCE [LARGE SCALE GENOMIC DNA]</scope>
    <source>
        <strain evidence="2">Uganda_cow_1</strain>
    </source>
</reference>